<keyword evidence="2" id="KW-0408">Iron</keyword>
<dbReference type="Gene3D" id="2.60.120.330">
    <property type="entry name" value="B-lactam Antibiotic, Isopenicillin N Synthase, Chain"/>
    <property type="match status" value="2"/>
</dbReference>
<dbReference type="EMBL" id="WJXA01000007">
    <property type="protein sequence ID" value="KAF7138450.1"/>
    <property type="molecule type" value="Genomic_DNA"/>
</dbReference>
<dbReference type="PANTHER" id="PTHR47991">
    <property type="entry name" value="OXOGLUTARATE/IRON-DEPENDENT DIOXYGENASE"/>
    <property type="match status" value="1"/>
</dbReference>
<sequence>MSRMNLLLTDLVSGVSHVPSNYIRPISDRPNLTEVEKSEGSNFIPVIDLQGLQGPDHSHVIAKIGLACQHHGFFQVKNHGVPETMIENVQRIAREFFRLPESERLKNYSDDPSKTTRLSTSFNVKTEKVSNWRDFLRLHCYPLQNYVHDWPTNPPSFREEVEEYCTSVRGLTLRLLGAISESLGLDRDYVISNDRYKSVLHRAVVNNNRERISIPTFYCPSPDAVIGPAPELVDDQDQRPAVYKKFTYQEYYDKFWDRGLATECCLDMFKV</sequence>
<evidence type="ECO:0000256" key="1">
    <source>
        <dbReference type="ARBA" id="ARBA00022723"/>
    </source>
</evidence>
<evidence type="ECO:0000256" key="2">
    <source>
        <dbReference type="ARBA" id="ARBA00023004"/>
    </source>
</evidence>
<evidence type="ECO:0000259" key="4">
    <source>
        <dbReference type="Pfam" id="PF14226"/>
    </source>
</evidence>
<dbReference type="OrthoDB" id="288590at2759"/>
<dbReference type="Proteomes" id="UP000626092">
    <property type="component" value="Unassembled WGS sequence"/>
</dbReference>
<accession>A0A834GT51</accession>
<feature type="domain" description="Non-haem dioxygenase N-terminal" evidence="4">
    <location>
        <begin position="44"/>
        <end position="152"/>
    </location>
</feature>
<comment type="caution">
    <text evidence="5">The sequence shown here is derived from an EMBL/GenBank/DDBJ whole genome shotgun (WGS) entry which is preliminary data.</text>
</comment>
<feature type="domain" description="Isopenicillin N synthase-like Fe(2+) 2OG dioxygenase" evidence="3">
    <location>
        <begin position="189"/>
        <end position="220"/>
    </location>
</feature>
<dbReference type="AlphaFoldDB" id="A0A834GT51"/>
<evidence type="ECO:0000313" key="5">
    <source>
        <dbReference type="EMBL" id="KAF7138450.1"/>
    </source>
</evidence>
<keyword evidence="1" id="KW-0479">Metal-binding</keyword>
<name>A0A834GT51_RHOSS</name>
<dbReference type="InterPro" id="IPR027443">
    <property type="entry name" value="IPNS-like_sf"/>
</dbReference>
<dbReference type="Pfam" id="PF03171">
    <property type="entry name" value="2OG-FeII_Oxy"/>
    <property type="match status" value="1"/>
</dbReference>
<evidence type="ECO:0000313" key="6">
    <source>
        <dbReference type="Proteomes" id="UP000626092"/>
    </source>
</evidence>
<keyword evidence="6" id="KW-1185">Reference proteome</keyword>
<dbReference type="InterPro" id="IPR026992">
    <property type="entry name" value="DIOX_N"/>
</dbReference>
<dbReference type="SUPFAM" id="SSF51197">
    <property type="entry name" value="Clavaminate synthase-like"/>
    <property type="match status" value="1"/>
</dbReference>
<dbReference type="Pfam" id="PF14226">
    <property type="entry name" value="DIOX_N"/>
    <property type="match status" value="1"/>
</dbReference>
<dbReference type="GO" id="GO:0046872">
    <property type="term" value="F:metal ion binding"/>
    <property type="evidence" value="ECO:0007669"/>
    <property type="project" value="UniProtKB-KW"/>
</dbReference>
<reference evidence="5" key="1">
    <citation type="submission" date="2019-11" db="EMBL/GenBank/DDBJ databases">
        <authorList>
            <person name="Liu Y."/>
            <person name="Hou J."/>
            <person name="Li T.-Q."/>
            <person name="Guan C.-H."/>
            <person name="Wu X."/>
            <person name="Wu H.-Z."/>
            <person name="Ling F."/>
            <person name="Zhang R."/>
            <person name="Shi X.-G."/>
            <person name="Ren J.-P."/>
            <person name="Chen E.-F."/>
            <person name="Sun J.-M."/>
        </authorList>
    </citation>
    <scope>NUCLEOTIDE SEQUENCE</scope>
    <source>
        <strain evidence="5">Adult_tree_wgs_1</strain>
        <tissue evidence="5">Leaves</tissue>
    </source>
</reference>
<protein>
    <submittedName>
        <fullName evidence="5">Uncharacterized protein</fullName>
    </submittedName>
</protein>
<proteinExistence type="predicted"/>
<gene>
    <name evidence="5" type="ORF">RHSIM_Rhsim07G0076100</name>
</gene>
<organism evidence="5 6">
    <name type="scientific">Rhododendron simsii</name>
    <name type="common">Sims's rhododendron</name>
    <dbReference type="NCBI Taxonomy" id="118357"/>
    <lineage>
        <taxon>Eukaryota</taxon>
        <taxon>Viridiplantae</taxon>
        <taxon>Streptophyta</taxon>
        <taxon>Embryophyta</taxon>
        <taxon>Tracheophyta</taxon>
        <taxon>Spermatophyta</taxon>
        <taxon>Magnoliopsida</taxon>
        <taxon>eudicotyledons</taxon>
        <taxon>Gunneridae</taxon>
        <taxon>Pentapetalae</taxon>
        <taxon>asterids</taxon>
        <taxon>Ericales</taxon>
        <taxon>Ericaceae</taxon>
        <taxon>Ericoideae</taxon>
        <taxon>Rhodoreae</taxon>
        <taxon>Rhododendron</taxon>
    </lineage>
</organism>
<evidence type="ECO:0000259" key="3">
    <source>
        <dbReference type="Pfam" id="PF03171"/>
    </source>
</evidence>
<dbReference type="InterPro" id="IPR044861">
    <property type="entry name" value="IPNS-like_FE2OG_OXY"/>
</dbReference>
<dbReference type="InterPro" id="IPR050295">
    <property type="entry name" value="Plant_2OG-oxidoreductases"/>
</dbReference>